<keyword evidence="1" id="KW-1133">Transmembrane helix</keyword>
<dbReference type="AlphaFoldDB" id="A0AAD4QRR2"/>
<dbReference type="EMBL" id="JAKKPZ010000625">
    <property type="protein sequence ID" value="KAI1693468.1"/>
    <property type="molecule type" value="Genomic_DNA"/>
</dbReference>
<feature type="transmembrane region" description="Helical" evidence="1">
    <location>
        <begin position="116"/>
        <end position="137"/>
    </location>
</feature>
<organism evidence="2 3">
    <name type="scientific">Ditylenchus destructor</name>
    <dbReference type="NCBI Taxonomy" id="166010"/>
    <lineage>
        <taxon>Eukaryota</taxon>
        <taxon>Metazoa</taxon>
        <taxon>Ecdysozoa</taxon>
        <taxon>Nematoda</taxon>
        <taxon>Chromadorea</taxon>
        <taxon>Rhabditida</taxon>
        <taxon>Tylenchina</taxon>
        <taxon>Tylenchomorpha</taxon>
        <taxon>Sphaerularioidea</taxon>
        <taxon>Anguinidae</taxon>
        <taxon>Anguininae</taxon>
        <taxon>Ditylenchus</taxon>
    </lineage>
</organism>
<dbReference type="Proteomes" id="UP001201812">
    <property type="component" value="Unassembled WGS sequence"/>
</dbReference>
<feature type="transmembrane region" description="Helical" evidence="1">
    <location>
        <begin position="72"/>
        <end position="95"/>
    </location>
</feature>
<evidence type="ECO:0000313" key="2">
    <source>
        <dbReference type="EMBL" id="KAI1693468.1"/>
    </source>
</evidence>
<evidence type="ECO:0000256" key="1">
    <source>
        <dbReference type="SAM" id="Phobius"/>
    </source>
</evidence>
<keyword evidence="3" id="KW-1185">Reference proteome</keyword>
<sequence>MLFLRFGIESNELDQKVAATISLIVSLVICFGLLYRFNDFGKRTHTYLLPLILAITILMALLGYLIRVEKLQYPFLIINALWTVLVSLLFGLYIQAKVIDKDLNERDLRDKEARHLFYYIIAGSWSELVVYKALSYIGSNKYTIFKRSTNTIPA</sequence>
<feature type="transmembrane region" description="Helical" evidence="1">
    <location>
        <begin position="17"/>
        <end position="35"/>
    </location>
</feature>
<protein>
    <submittedName>
        <fullName evidence="2">Uncharacterized protein</fullName>
    </submittedName>
</protein>
<keyword evidence="1" id="KW-0472">Membrane</keyword>
<gene>
    <name evidence="2" type="ORF">DdX_20641</name>
</gene>
<proteinExistence type="predicted"/>
<evidence type="ECO:0000313" key="3">
    <source>
        <dbReference type="Proteomes" id="UP001201812"/>
    </source>
</evidence>
<feature type="transmembrane region" description="Helical" evidence="1">
    <location>
        <begin position="47"/>
        <end position="66"/>
    </location>
</feature>
<reference evidence="2" key="1">
    <citation type="submission" date="2022-01" db="EMBL/GenBank/DDBJ databases">
        <title>Genome Sequence Resource for Two Populations of Ditylenchus destructor, the Migratory Endoparasitic Phytonematode.</title>
        <authorList>
            <person name="Zhang H."/>
            <person name="Lin R."/>
            <person name="Xie B."/>
        </authorList>
    </citation>
    <scope>NUCLEOTIDE SEQUENCE</scope>
    <source>
        <strain evidence="2">BazhouSP</strain>
    </source>
</reference>
<keyword evidence="1" id="KW-0812">Transmembrane</keyword>
<comment type="caution">
    <text evidence="2">The sequence shown here is derived from an EMBL/GenBank/DDBJ whole genome shotgun (WGS) entry which is preliminary data.</text>
</comment>
<accession>A0AAD4QRR2</accession>
<name>A0AAD4QRR2_9BILA</name>